<dbReference type="eggNOG" id="ENOG502QSE3">
    <property type="taxonomic scope" value="Eukaryota"/>
</dbReference>
<dbReference type="Proteomes" id="UP000026961">
    <property type="component" value="Chromosome 4"/>
</dbReference>
<keyword evidence="3" id="KW-1185">Reference proteome</keyword>
<evidence type="ECO:0000313" key="3">
    <source>
        <dbReference type="Proteomes" id="UP000026961"/>
    </source>
</evidence>
<evidence type="ECO:0000313" key="2">
    <source>
        <dbReference type="EnsemblPlants" id="OGLUM04G03190.1"/>
    </source>
</evidence>
<protein>
    <submittedName>
        <fullName evidence="2">Uncharacterized protein</fullName>
    </submittedName>
</protein>
<organism evidence="2">
    <name type="scientific">Oryza glumipatula</name>
    <dbReference type="NCBI Taxonomy" id="40148"/>
    <lineage>
        <taxon>Eukaryota</taxon>
        <taxon>Viridiplantae</taxon>
        <taxon>Streptophyta</taxon>
        <taxon>Embryophyta</taxon>
        <taxon>Tracheophyta</taxon>
        <taxon>Spermatophyta</taxon>
        <taxon>Magnoliopsida</taxon>
        <taxon>Liliopsida</taxon>
        <taxon>Poales</taxon>
        <taxon>Poaceae</taxon>
        <taxon>BOP clade</taxon>
        <taxon>Oryzoideae</taxon>
        <taxon>Oryzeae</taxon>
        <taxon>Oryzinae</taxon>
        <taxon>Oryza</taxon>
    </lineage>
</organism>
<reference evidence="2" key="2">
    <citation type="submission" date="2018-05" db="EMBL/GenBank/DDBJ databases">
        <title>OgluRS3 (Oryza glumaepatula Reference Sequence Version 3).</title>
        <authorList>
            <person name="Zhang J."/>
            <person name="Kudrna D."/>
            <person name="Lee S."/>
            <person name="Talag J."/>
            <person name="Welchert J."/>
            <person name="Wing R.A."/>
        </authorList>
    </citation>
    <scope>NUCLEOTIDE SEQUENCE [LARGE SCALE GENOMIC DNA]</scope>
</reference>
<accession>A0A0D9ZHC9</accession>
<reference evidence="2" key="1">
    <citation type="submission" date="2015-04" db="UniProtKB">
        <authorList>
            <consortium name="EnsemblPlants"/>
        </authorList>
    </citation>
    <scope>IDENTIFICATION</scope>
</reference>
<evidence type="ECO:0000256" key="1">
    <source>
        <dbReference type="SAM" id="MobiDB-lite"/>
    </source>
</evidence>
<dbReference type="EnsemblPlants" id="OGLUM04G03190.1">
    <property type="protein sequence ID" value="OGLUM04G03190.1"/>
    <property type="gene ID" value="OGLUM04G03190"/>
</dbReference>
<dbReference type="AlphaFoldDB" id="A0A0D9ZHC9"/>
<dbReference type="STRING" id="40148.A0A0D9ZHC9"/>
<dbReference type="Gramene" id="OGLUM04G03190.1">
    <property type="protein sequence ID" value="OGLUM04G03190.1"/>
    <property type="gene ID" value="OGLUM04G03190"/>
</dbReference>
<sequence length="254" mass="28974">MDEYLQEKANKARFLTVITNGNVRRRWEVTCRTKGGFGSSTGVITHEGTNLITNVRALAISRSFFISHVAMSPAACAKIKLDSTSYVSTFYLKDRVLNAWSAEILGWRSLQHLVETRGDKRIYVPDLDLLKAGKGRRQTRRLRNDMDASEAGGPVRRCEDCLQYGHRTRDCKNNKEGTSSSMEPRQQRARRNRRGSQDMEEEWPYPLLSKEIDARHRAKKISDGNSCSSQAVLIPRTARWCGIDPRWKPRCING</sequence>
<dbReference type="HOGENOM" id="CLU_1095722_0_0_1"/>
<proteinExistence type="predicted"/>
<feature type="region of interest" description="Disordered" evidence="1">
    <location>
        <begin position="172"/>
        <end position="205"/>
    </location>
</feature>
<name>A0A0D9ZHC9_9ORYZ</name>